<sequence>MTEKSIQRNTYDLKQMMAELEEDRSFFKPSGNVKVNQDDIRSMLLLKKKKGARRDTENKVSGQPDS</sequence>
<protein>
    <submittedName>
        <fullName evidence="2">Uncharacterized protein</fullName>
    </submittedName>
</protein>
<organism evidence="2 3">
    <name type="scientific">Desulfobotulus mexicanus</name>
    <dbReference type="NCBI Taxonomy" id="2586642"/>
    <lineage>
        <taxon>Bacteria</taxon>
        <taxon>Pseudomonadati</taxon>
        <taxon>Thermodesulfobacteriota</taxon>
        <taxon>Desulfobacteria</taxon>
        <taxon>Desulfobacterales</taxon>
        <taxon>Desulfobacteraceae</taxon>
        <taxon>Desulfobotulus</taxon>
    </lineage>
</organism>
<dbReference type="RefSeq" id="WP_139447184.1">
    <property type="nucleotide sequence ID" value="NZ_VDMB01000005.1"/>
</dbReference>
<reference evidence="2 3" key="1">
    <citation type="submission" date="2019-06" db="EMBL/GenBank/DDBJ databases">
        <title>Desulfobotulus mexicanus sp. nov., a novel sulfate-reducing bacterium isolated from the sediment of an alkaline crater lake in Mexico.</title>
        <authorList>
            <person name="Hirschler-Rea A."/>
        </authorList>
    </citation>
    <scope>NUCLEOTIDE SEQUENCE [LARGE SCALE GENOMIC DNA]</scope>
    <source>
        <strain evidence="2 3">PAR22N</strain>
    </source>
</reference>
<evidence type="ECO:0000313" key="3">
    <source>
        <dbReference type="Proteomes" id="UP000321899"/>
    </source>
</evidence>
<proteinExistence type="predicted"/>
<accession>A0A5Q4VE06</accession>
<gene>
    <name evidence="2" type="ORF">FIM25_05640</name>
</gene>
<keyword evidence="3" id="KW-1185">Reference proteome</keyword>
<name>A0A5Q4VE06_9BACT</name>
<comment type="caution">
    <text evidence="2">The sequence shown here is derived from an EMBL/GenBank/DDBJ whole genome shotgun (WGS) entry which is preliminary data.</text>
</comment>
<evidence type="ECO:0000256" key="1">
    <source>
        <dbReference type="SAM" id="MobiDB-lite"/>
    </source>
</evidence>
<dbReference type="EMBL" id="VDMB01000005">
    <property type="protein sequence ID" value="TYT75193.1"/>
    <property type="molecule type" value="Genomic_DNA"/>
</dbReference>
<feature type="region of interest" description="Disordered" evidence="1">
    <location>
        <begin position="47"/>
        <end position="66"/>
    </location>
</feature>
<evidence type="ECO:0000313" key="2">
    <source>
        <dbReference type="EMBL" id="TYT75193.1"/>
    </source>
</evidence>
<dbReference type="Proteomes" id="UP000321899">
    <property type="component" value="Unassembled WGS sequence"/>
</dbReference>
<dbReference type="AlphaFoldDB" id="A0A5Q4VE06"/>